<dbReference type="Gene3D" id="3.40.50.10750">
    <property type="entry name" value="Isocitrate/Isopropylmalate dehydrogenase-like"/>
    <property type="match status" value="1"/>
</dbReference>
<evidence type="ECO:0000259" key="16">
    <source>
        <dbReference type="SMART" id="SM01274"/>
    </source>
</evidence>
<evidence type="ECO:0000256" key="8">
    <source>
        <dbReference type="ARBA" id="ARBA00038964"/>
    </source>
</evidence>
<name>A0A380MNH3_9GAMM</name>
<reference evidence="17 18" key="1">
    <citation type="submission" date="2018-06" db="EMBL/GenBank/DDBJ databases">
        <authorList>
            <consortium name="Pathogen Informatics"/>
            <person name="Doyle S."/>
        </authorList>
    </citation>
    <scope>NUCLEOTIDE SEQUENCE [LARGE SCALE GENOMIC DNA]</scope>
    <source>
        <strain evidence="17 18">NCTC10717</strain>
    </source>
</reference>
<evidence type="ECO:0000256" key="13">
    <source>
        <dbReference type="PIRSR" id="PIRSR036684-2"/>
    </source>
</evidence>
<dbReference type="OrthoDB" id="9805787at2"/>
<dbReference type="InterPro" id="IPR051674">
    <property type="entry name" value="Malate_Decarboxylase"/>
</dbReference>
<evidence type="ECO:0000256" key="3">
    <source>
        <dbReference type="ARBA" id="ARBA00007686"/>
    </source>
</evidence>
<dbReference type="GO" id="GO:0004473">
    <property type="term" value="F:malate dehydrogenase (decarboxylating) (NADP+) activity"/>
    <property type="evidence" value="ECO:0007669"/>
    <property type="project" value="UniProtKB-EC"/>
</dbReference>
<dbReference type="RefSeq" id="WP_115217967.1">
    <property type="nucleotide sequence ID" value="NZ_UHIA01000003.1"/>
</dbReference>
<gene>
    <name evidence="17" type="primary">maeB</name>
    <name evidence="17" type="ORF">NCTC10717_00705</name>
</gene>
<evidence type="ECO:0000256" key="5">
    <source>
        <dbReference type="ARBA" id="ARBA00022723"/>
    </source>
</evidence>
<dbReference type="CDD" id="cd05311">
    <property type="entry name" value="NAD_bind_2_malic_enz"/>
    <property type="match status" value="1"/>
</dbReference>
<evidence type="ECO:0000256" key="4">
    <source>
        <dbReference type="ARBA" id="ARBA00008756"/>
    </source>
</evidence>
<dbReference type="GO" id="GO:0006108">
    <property type="term" value="P:malate metabolic process"/>
    <property type="evidence" value="ECO:0007669"/>
    <property type="project" value="InterPro"/>
</dbReference>
<dbReference type="PIRSF" id="PIRSF036684">
    <property type="entry name" value="ME_PTA"/>
    <property type="match status" value="1"/>
</dbReference>
<dbReference type="GO" id="GO:0008948">
    <property type="term" value="F:oxaloacetate decarboxylase activity"/>
    <property type="evidence" value="ECO:0007669"/>
    <property type="project" value="RHEA"/>
</dbReference>
<sequence>MSNSFKEEALRFHRYPTPGKISVVPTKTLANQRDLSLAYSPGVAYACEAIQEDPLQADYLTSRANLVAVISNGTAVLGLGNIGALAGKPVMEGKGVLFKKFAGIDVFDIEVNETDIDKFVDIVASLEPTFGGINLEDIKAPECFEIERRLRERMQIPVFHDDQHGTAIISAAALINALRLQGKKIDEVKVVASGAGAAGMACLDMFCVLGVKRENVIVCDSKGPIYAERGDKLDARKAQYTASNTSARSLAEAMVGADVFLGVSKAGVVNAEMVKSMAAKPLILALANPVPEIMPHEVHAVRDDAIVATGRSDFPNQVNNVLCFPYLFRGALDVGATTINDEMQMAAVYALADLAKEPTGEEVAAAYGGANMVFGADYVIPKPFDPRLITRIPVAVAEAAMKSGVARRPIEDLAAYAEQLGALFNRSGFVMKPVLERAKANPLKVAFAEGEELRVLRAVEAAVQEGICRPIVIGRRSTILKKIEENNLSIKADGDFELIEPMNNPYYEACHRAYHELRGRDGVDPQEAKIHLNTRPTVLAAMLVKLGYADTMVCGTVGRYDRHLRRVRSILGMQEGLSRPAAVSMVISPKGTVFIADTHVHNNPNAQELAEITLASVDMMQRLGIKPKVALLSQSNFGDHGELDSSQKMRAALELIRQAKPDLEIEGEMQADAALAEEVRRGVYPNNRLSGSANLLVMPNLDAANIGYNLMKVLTDGNVVGPILVGLARPAMVLTKVATSRRILNLAAIAVTETQAYYERLGIQAK</sequence>
<dbReference type="InterPro" id="IPR012188">
    <property type="entry name" value="ME_PTA"/>
</dbReference>
<keyword evidence="14" id="KW-0521">NADP</keyword>
<accession>A0A380MNH3</accession>
<comment type="similarity">
    <text evidence="4">In the C-terminal section; belongs to the phosphate acetyltransferase and butyryltransferase family.</text>
</comment>
<organism evidence="17 18">
    <name type="scientific">Suttonella indologenes</name>
    <dbReference type="NCBI Taxonomy" id="13276"/>
    <lineage>
        <taxon>Bacteria</taxon>
        <taxon>Pseudomonadati</taxon>
        <taxon>Pseudomonadota</taxon>
        <taxon>Gammaproteobacteria</taxon>
        <taxon>Cardiobacteriales</taxon>
        <taxon>Cardiobacteriaceae</taxon>
        <taxon>Suttonella</taxon>
    </lineage>
</organism>
<evidence type="ECO:0000313" key="17">
    <source>
        <dbReference type="EMBL" id="SUO92722.1"/>
    </source>
</evidence>
<dbReference type="Proteomes" id="UP000254575">
    <property type="component" value="Unassembled WGS sequence"/>
</dbReference>
<comment type="cofactor">
    <cofactor evidence="1">
        <name>Mn(2+)</name>
        <dbReference type="ChEBI" id="CHEBI:29035"/>
    </cofactor>
</comment>
<keyword evidence="18" id="KW-1185">Reference proteome</keyword>
<evidence type="ECO:0000256" key="6">
    <source>
        <dbReference type="ARBA" id="ARBA00023002"/>
    </source>
</evidence>
<dbReference type="InterPro" id="IPR042112">
    <property type="entry name" value="P_AcTrfase_dom2"/>
</dbReference>
<feature type="binding site" evidence="13">
    <location>
        <position position="136"/>
    </location>
    <ligand>
        <name>a divalent metal cation</name>
        <dbReference type="ChEBI" id="CHEBI:60240"/>
    </ligand>
</feature>
<dbReference type="EMBL" id="UHIA01000003">
    <property type="protein sequence ID" value="SUO92722.1"/>
    <property type="molecule type" value="Genomic_DNA"/>
</dbReference>
<dbReference type="InterPro" id="IPR012302">
    <property type="entry name" value="Malic_NAD-bd"/>
</dbReference>
<dbReference type="SUPFAM" id="SSF51735">
    <property type="entry name" value="NAD(P)-binding Rossmann-fold domains"/>
    <property type="match status" value="1"/>
</dbReference>
<dbReference type="Gene3D" id="3.40.50.720">
    <property type="entry name" value="NAD(P)-binding Rossmann-like Domain"/>
    <property type="match status" value="1"/>
</dbReference>
<keyword evidence="7" id="KW-0511">Multifunctional enzyme</keyword>
<dbReference type="Pfam" id="PF01515">
    <property type="entry name" value="PTA_PTB"/>
    <property type="match status" value="1"/>
</dbReference>
<evidence type="ECO:0000313" key="18">
    <source>
        <dbReference type="Proteomes" id="UP000254575"/>
    </source>
</evidence>
<dbReference type="InterPro" id="IPR002505">
    <property type="entry name" value="PTA_PTB"/>
</dbReference>
<comment type="catalytic activity">
    <reaction evidence="10">
        <text>(S)-malate + NADP(+) = pyruvate + CO2 + NADPH</text>
        <dbReference type="Rhea" id="RHEA:18253"/>
        <dbReference type="ChEBI" id="CHEBI:15361"/>
        <dbReference type="ChEBI" id="CHEBI:15589"/>
        <dbReference type="ChEBI" id="CHEBI:16526"/>
        <dbReference type="ChEBI" id="CHEBI:57783"/>
        <dbReference type="ChEBI" id="CHEBI:58349"/>
        <dbReference type="EC" id="1.1.1.40"/>
    </reaction>
</comment>
<dbReference type="Gene3D" id="3.40.50.10380">
    <property type="entry name" value="Malic enzyme, N-terminal domain"/>
    <property type="match status" value="1"/>
</dbReference>
<comment type="catalytic activity">
    <reaction evidence="11">
        <text>oxaloacetate + H(+) = pyruvate + CO2</text>
        <dbReference type="Rhea" id="RHEA:15641"/>
        <dbReference type="ChEBI" id="CHEBI:15361"/>
        <dbReference type="ChEBI" id="CHEBI:15378"/>
        <dbReference type="ChEBI" id="CHEBI:16452"/>
        <dbReference type="ChEBI" id="CHEBI:16526"/>
        <dbReference type="EC" id="1.1.1.40"/>
    </reaction>
</comment>
<dbReference type="SMART" id="SM01274">
    <property type="entry name" value="malic"/>
    <property type="match status" value="1"/>
</dbReference>
<evidence type="ECO:0000256" key="9">
    <source>
        <dbReference type="ARBA" id="ARBA00040273"/>
    </source>
</evidence>
<comment type="similarity">
    <text evidence="3">In the N-terminal section; belongs to the malic enzymes family.</text>
</comment>
<dbReference type="InterPro" id="IPR042113">
    <property type="entry name" value="P_AcTrfase_dom1"/>
</dbReference>
<protein>
    <recommendedName>
        <fullName evidence="9">NADP-dependent malic enzyme</fullName>
        <ecNumber evidence="8">1.1.1.40</ecNumber>
    </recommendedName>
</protein>
<feature type="binding site" evidence="14">
    <location>
        <position position="162"/>
    </location>
    <ligand>
        <name>a divalent metal cation</name>
        <dbReference type="ChEBI" id="CHEBI:60240"/>
    </ligand>
</feature>
<dbReference type="SUPFAM" id="SSF53223">
    <property type="entry name" value="Aminoacid dehydrogenase-like, N-terminal domain"/>
    <property type="match status" value="1"/>
</dbReference>
<keyword evidence="6 17" id="KW-0560">Oxidoreductase</keyword>
<dbReference type="PANTHER" id="PTHR43237:SF4">
    <property type="entry name" value="NADP-DEPENDENT MALIC ENZYME"/>
    <property type="match status" value="1"/>
</dbReference>
<dbReference type="FunFam" id="3.40.50.720:FF:000095">
    <property type="entry name" value="NADP-dependent malic enzyme"/>
    <property type="match status" value="1"/>
</dbReference>
<evidence type="ECO:0000256" key="14">
    <source>
        <dbReference type="PIRSR" id="PIRSR036684-3"/>
    </source>
</evidence>
<dbReference type="InterPro" id="IPR046346">
    <property type="entry name" value="Aminoacid_DH-like_N_sf"/>
</dbReference>
<dbReference type="AlphaFoldDB" id="A0A380MNH3"/>
<dbReference type="SUPFAM" id="SSF53659">
    <property type="entry name" value="Isocitrate/Isopropylmalate dehydrogenase-like"/>
    <property type="match status" value="1"/>
</dbReference>
<dbReference type="FunFam" id="3.40.50.10380:FF:000003">
    <property type="entry name" value="NADP-dependent malic enzyme"/>
    <property type="match status" value="1"/>
</dbReference>
<evidence type="ECO:0000256" key="11">
    <source>
        <dbReference type="ARBA" id="ARBA00051384"/>
    </source>
</evidence>
<feature type="binding site" evidence="13">
    <location>
        <position position="137"/>
    </location>
    <ligand>
        <name>a divalent metal cation</name>
        <dbReference type="ChEBI" id="CHEBI:60240"/>
    </ligand>
</feature>
<comment type="cofactor">
    <cofactor evidence="2">
        <name>Mg(2+)</name>
        <dbReference type="ChEBI" id="CHEBI:18420"/>
    </cofactor>
</comment>
<dbReference type="InterPro" id="IPR012301">
    <property type="entry name" value="Malic_N_dom"/>
</dbReference>
<dbReference type="Gene3D" id="3.40.50.10950">
    <property type="match status" value="1"/>
</dbReference>
<dbReference type="PROSITE" id="PS00331">
    <property type="entry name" value="MALIC_ENZYMES"/>
    <property type="match status" value="1"/>
</dbReference>
<feature type="domain" description="Malic enzyme NAD-binding" evidence="15">
    <location>
        <begin position="163"/>
        <end position="401"/>
    </location>
</feature>
<keyword evidence="5 13" id="KW-0479">Metal-binding</keyword>
<dbReference type="GO" id="GO:0016746">
    <property type="term" value="F:acyltransferase activity"/>
    <property type="evidence" value="ECO:0007669"/>
    <property type="project" value="InterPro"/>
</dbReference>
<dbReference type="GO" id="GO:0051287">
    <property type="term" value="F:NAD binding"/>
    <property type="evidence" value="ECO:0007669"/>
    <property type="project" value="InterPro"/>
</dbReference>
<feature type="binding site" evidence="14">
    <location>
        <position position="288"/>
    </location>
    <ligand>
        <name>NADP(+)</name>
        <dbReference type="ChEBI" id="CHEBI:58349"/>
    </ligand>
</feature>
<feature type="domain" description="Malic enzyme N-terminal" evidence="16">
    <location>
        <begin position="18"/>
        <end position="151"/>
    </location>
</feature>
<evidence type="ECO:0000256" key="1">
    <source>
        <dbReference type="ARBA" id="ARBA00001936"/>
    </source>
</evidence>
<dbReference type="SMART" id="SM00919">
    <property type="entry name" value="Malic_M"/>
    <property type="match status" value="1"/>
</dbReference>
<feature type="active site" description="Proton acceptor" evidence="12">
    <location>
        <position position="94"/>
    </location>
</feature>
<dbReference type="Pfam" id="PF03949">
    <property type="entry name" value="Malic_M"/>
    <property type="match status" value="1"/>
</dbReference>
<dbReference type="GO" id="GO:0046872">
    <property type="term" value="F:metal ion binding"/>
    <property type="evidence" value="ECO:0007669"/>
    <property type="project" value="UniProtKB-KW"/>
</dbReference>
<dbReference type="EC" id="1.1.1.40" evidence="8"/>
<dbReference type="InterPro" id="IPR036291">
    <property type="entry name" value="NAD(P)-bd_dom_sf"/>
</dbReference>
<evidence type="ECO:0000259" key="15">
    <source>
        <dbReference type="SMART" id="SM00919"/>
    </source>
</evidence>
<evidence type="ECO:0000256" key="12">
    <source>
        <dbReference type="PIRSR" id="PIRSR036684-1"/>
    </source>
</evidence>
<evidence type="ECO:0000256" key="10">
    <source>
        <dbReference type="ARBA" id="ARBA00050924"/>
    </source>
</evidence>
<dbReference type="InterPro" id="IPR037062">
    <property type="entry name" value="Malic_N_dom_sf"/>
</dbReference>
<feature type="binding site" evidence="14">
    <location>
        <begin position="76"/>
        <end position="83"/>
    </location>
    <ligand>
        <name>NADP(+)</name>
        <dbReference type="ChEBI" id="CHEBI:58349"/>
    </ligand>
</feature>
<dbReference type="Pfam" id="PF00390">
    <property type="entry name" value="malic"/>
    <property type="match status" value="1"/>
</dbReference>
<evidence type="ECO:0000256" key="7">
    <source>
        <dbReference type="ARBA" id="ARBA00023268"/>
    </source>
</evidence>
<dbReference type="PANTHER" id="PTHR43237">
    <property type="entry name" value="NADP-DEPENDENT MALIC ENZYME"/>
    <property type="match status" value="1"/>
</dbReference>
<dbReference type="InterPro" id="IPR045213">
    <property type="entry name" value="Malic_NAD-bd_bact_type"/>
</dbReference>
<proteinExistence type="inferred from homology"/>
<dbReference type="InterPro" id="IPR015884">
    <property type="entry name" value="Malic_enzyme_CS"/>
</dbReference>
<evidence type="ECO:0000256" key="2">
    <source>
        <dbReference type="ARBA" id="ARBA00001946"/>
    </source>
</evidence>